<accession>A0A3G9G683</accession>
<dbReference type="RefSeq" id="WP_126422541.1">
    <property type="nucleotide sequence ID" value="NZ_AP018827.1"/>
</dbReference>
<gene>
    <name evidence="1" type="ORF">EM6_2044</name>
</gene>
<reference evidence="2" key="2">
    <citation type="journal article" date="2017" name="Plant Physiol. Biochem.">
        <title>Differential oxidative and antioxidative response of duckweed Lemna minor toward plant growth promoting/inhibiting bacteria.</title>
        <authorList>
            <person name="Ishizawa H."/>
            <person name="Kuroda M."/>
            <person name="Morikawa M."/>
            <person name="Ike M."/>
        </authorList>
    </citation>
    <scope>NUCLEOTIDE SEQUENCE [LARGE SCALE GENOMIC DNA]</scope>
    <source>
        <strain evidence="2">M6</strain>
    </source>
</reference>
<organism evidence="1 2">
    <name type="scientific">Asticcacaulis excentricus</name>
    <dbReference type="NCBI Taxonomy" id="78587"/>
    <lineage>
        <taxon>Bacteria</taxon>
        <taxon>Pseudomonadati</taxon>
        <taxon>Pseudomonadota</taxon>
        <taxon>Alphaproteobacteria</taxon>
        <taxon>Caulobacterales</taxon>
        <taxon>Caulobacteraceae</taxon>
        <taxon>Asticcacaulis</taxon>
    </lineage>
</organism>
<reference evidence="2" key="1">
    <citation type="journal article" date="2017" name="Biotechnol. Biofuels">
        <title>Evaluation of environmental bacterial communities as a factor affecting the growth of duckweed Lemna minor.</title>
        <authorList>
            <person name="Ishizawa H."/>
            <person name="Kuroda M."/>
            <person name="Morikawa M."/>
            <person name="Ike M."/>
        </authorList>
    </citation>
    <scope>NUCLEOTIDE SEQUENCE [LARGE SCALE GENOMIC DNA]</scope>
    <source>
        <strain evidence="2">M6</strain>
    </source>
</reference>
<proteinExistence type="predicted"/>
<dbReference type="EMBL" id="AP018827">
    <property type="protein sequence ID" value="BBF81445.1"/>
    <property type="molecule type" value="Genomic_DNA"/>
</dbReference>
<dbReference type="AlphaFoldDB" id="A0A3G9G683"/>
<sequence length="125" mass="13477">MASSDAFPAVFQALRALMIEAAPGMVVTADTDCCLTLKTTWAEARTGEPAWFGWLALKKSYVAYHILPLYSLPELTALVPASLEKKRQGKTCFAFKKIDPALFEDLRALTQAAAAQEAALKAAIG</sequence>
<evidence type="ECO:0000313" key="1">
    <source>
        <dbReference type="EMBL" id="BBF81445.1"/>
    </source>
</evidence>
<name>A0A3G9G683_9CAUL</name>
<evidence type="ECO:0000313" key="2">
    <source>
        <dbReference type="Proteomes" id="UP000278756"/>
    </source>
</evidence>
<protein>
    <recommendedName>
        <fullName evidence="3">YdhG-like domain-containing protein</fullName>
    </recommendedName>
</protein>
<evidence type="ECO:0008006" key="3">
    <source>
        <dbReference type="Google" id="ProtNLM"/>
    </source>
</evidence>
<dbReference type="OrthoDB" id="6331972at2"/>
<dbReference type="Proteomes" id="UP000278756">
    <property type="component" value="Chromosome 1"/>
</dbReference>